<dbReference type="SUPFAM" id="SSF53067">
    <property type="entry name" value="Actin-like ATPase domain"/>
    <property type="match status" value="2"/>
</dbReference>
<evidence type="ECO:0000313" key="3">
    <source>
        <dbReference type="Proteomes" id="UP000502136"/>
    </source>
</evidence>
<dbReference type="KEGG" id="palr:HGI30_08655"/>
<dbReference type="AlphaFoldDB" id="A0A6H2GW10"/>
<name>A0A6H2GW10_9BACL</name>
<keyword evidence="3" id="KW-1185">Reference proteome</keyword>
<sequence length="339" mass="36394">MSYYLGVDAGGTKTHALISDAEGRIVGKGMAGGGNHQNGRESARRNLDAAVTEALRQAGIERAQLARSCFGLAGADRQADFDILHPLLGSIGFTERYDVVCDTIIGLRAGTSRPYGVSVICGTGVNCAGVSPTGDTYQCGGFSYMYGDFGGGGGLNVEAFRTVIRSWDGREGPTKLTPLLLQLLGYPTVEAMFHDYLDRSLGVPTDAARLLFRAAAEGDEAAIRILTHQGEELALSVKAVIERLGMQKLPFDVVLAGSLLTRGDHGWISGPIAAMLREAAPRASLVKLDVEPVVGALWSALEADRIDITPDMYARMRQHREFDEIAIPNLSRKEDMDHD</sequence>
<feature type="domain" description="ATPase BadF/BadG/BcrA/BcrD type" evidence="1">
    <location>
        <begin position="5"/>
        <end position="297"/>
    </location>
</feature>
<evidence type="ECO:0000313" key="2">
    <source>
        <dbReference type="EMBL" id="QJC51614.1"/>
    </source>
</evidence>
<dbReference type="Gene3D" id="3.30.420.40">
    <property type="match status" value="2"/>
</dbReference>
<dbReference type="EMBL" id="CP051428">
    <property type="protein sequence ID" value="QJC51614.1"/>
    <property type="molecule type" value="Genomic_DNA"/>
</dbReference>
<dbReference type="Pfam" id="PF01869">
    <property type="entry name" value="BcrAD_BadFG"/>
    <property type="match status" value="1"/>
</dbReference>
<evidence type="ECO:0000259" key="1">
    <source>
        <dbReference type="Pfam" id="PF01869"/>
    </source>
</evidence>
<accession>A0A6H2GW10</accession>
<dbReference type="InterPro" id="IPR052519">
    <property type="entry name" value="Euk-type_GlcNAc_Kinase"/>
</dbReference>
<protein>
    <submittedName>
        <fullName evidence="2">ATPase</fullName>
    </submittedName>
</protein>
<dbReference type="PANTHER" id="PTHR43190">
    <property type="entry name" value="N-ACETYL-D-GLUCOSAMINE KINASE"/>
    <property type="match status" value="1"/>
</dbReference>
<dbReference type="CDD" id="cd24007">
    <property type="entry name" value="ASKHA_NBD_eukNAGK-like"/>
    <property type="match status" value="1"/>
</dbReference>
<reference evidence="2 3" key="1">
    <citation type="submission" date="2020-04" db="EMBL/GenBank/DDBJ databases">
        <title>Novel Paenibacillus strain UniB2 isolated from commercial digestive syrup.</title>
        <authorList>
            <person name="Thorat V."/>
            <person name="Kirdat K."/>
            <person name="Tiwarekar B."/>
            <person name="Yadav A."/>
        </authorList>
    </citation>
    <scope>NUCLEOTIDE SEQUENCE [LARGE SCALE GENOMIC DNA]</scope>
    <source>
        <strain evidence="2 3">UniB2</strain>
    </source>
</reference>
<organism evidence="2 3">
    <name type="scientific">Paenibacillus albicereus</name>
    <dbReference type="NCBI Taxonomy" id="2726185"/>
    <lineage>
        <taxon>Bacteria</taxon>
        <taxon>Bacillati</taxon>
        <taxon>Bacillota</taxon>
        <taxon>Bacilli</taxon>
        <taxon>Bacillales</taxon>
        <taxon>Paenibacillaceae</taxon>
        <taxon>Paenibacillus</taxon>
    </lineage>
</organism>
<dbReference type="PANTHER" id="PTHR43190:SF3">
    <property type="entry name" value="N-ACETYL-D-GLUCOSAMINE KINASE"/>
    <property type="match status" value="1"/>
</dbReference>
<gene>
    <name evidence="2" type="ORF">HGI30_08655</name>
</gene>
<dbReference type="Proteomes" id="UP000502136">
    <property type="component" value="Chromosome"/>
</dbReference>
<dbReference type="RefSeq" id="WP_168907260.1">
    <property type="nucleotide sequence ID" value="NZ_CP051428.1"/>
</dbReference>
<proteinExistence type="predicted"/>
<dbReference type="InterPro" id="IPR043129">
    <property type="entry name" value="ATPase_NBD"/>
</dbReference>
<dbReference type="InterPro" id="IPR002731">
    <property type="entry name" value="ATPase_BadF"/>
</dbReference>